<feature type="compositionally biased region" description="Basic and acidic residues" evidence="1">
    <location>
        <begin position="67"/>
        <end position="82"/>
    </location>
</feature>
<sequence>MWSLWCSALADIVLPSEAEPKDVTVLEIVHRFCLATIAIYLQSEKVTSYREIISGHRSPGSGNSPGSRHESPFDVVERSSSR</sequence>
<organism evidence="3 4">
    <name type="scientific">Nephila pilipes</name>
    <name type="common">Giant wood spider</name>
    <name type="synonym">Nephila maculata</name>
    <dbReference type="NCBI Taxonomy" id="299642"/>
    <lineage>
        <taxon>Eukaryota</taxon>
        <taxon>Metazoa</taxon>
        <taxon>Ecdysozoa</taxon>
        <taxon>Arthropoda</taxon>
        <taxon>Chelicerata</taxon>
        <taxon>Arachnida</taxon>
        <taxon>Araneae</taxon>
        <taxon>Araneomorphae</taxon>
        <taxon>Entelegynae</taxon>
        <taxon>Araneoidea</taxon>
        <taxon>Nephilidae</taxon>
        <taxon>Nephila</taxon>
    </lineage>
</organism>
<proteinExistence type="predicted"/>
<keyword evidence="2" id="KW-0732">Signal</keyword>
<evidence type="ECO:0000256" key="1">
    <source>
        <dbReference type="SAM" id="MobiDB-lite"/>
    </source>
</evidence>
<gene>
    <name evidence="3" type="ORF">NPIL_691601</name>
</gene>
<feature type="signal peptide" evidence="2">
    <location>
        <begin position="1"/>
        <end position="18"/>
    </location>
</feature>
<evidence type="ECO:0000313" key="4">
    <source>
        <dbReference type="Proteomes" id="UP000887013"/>
    </source>
</evidence>
<dbReference type="AlphaFoldDB" id="A0A8X6QWW7"/>
<dbReference type="EMBL" id="BMAW01038387">
    <property type="protein sequence ID" value="GFU51953.1"/>
    <property type="molecule type" value="Genomic_DNA"/>
</dbReference>
<protein>
    <submittedName>
        <fullName evidence="3">Uncharacterized protein</fullName>
    </submittedName>
</protein>
<comment type="caution">
    <text evidence="3">The sequence shown here is derived from an EMBL/GenBank/DDBJ whole genome shotgun (WGS) entry which is preliminary data.</text>
</comment>
<keyword evidence="4" id="KW-1185">Reference proteome</keyword>
<accession>A0A8X6QWW7</accession>
<dbReference type="Proteomes" id="UP000887013">
    <property type="component" value="Unassembled WGS sequence"/>
</dbReference>
<reference evidence="3" key="1">
    <citation type="submission" date="2020-08" db="EMBL/GenBank/DDBJ databases">
        <title>Multicomponent nature underlies the extraordinary mechanical properties of spider dragline silk.</title>
        <authorList>
            <person name="Kono N."/>
            <person name="Nakamura H."/>
            <person name="Mori M."/>
            <person name="Yoshida Y."/>
            <person name="Ohtoshi R."/>
            <person name="Malay A.D."/>
            <person name="Moran D.A.P."/>
            <person name="Tomita M."/>
            <person name="Numata K."/>
            <person name="Arakawa K."/>
        </authorList>
    </citation>
    <scope>NUCLEOTIDE SEQUENCE</scope>
</reference>
<evidence type="ECO:0000313" key="3">
    <source>
        <dbReference type="EMBL" id="GFU51953.1"/>
    </source>
</evidence>
<feature type="compositionally biased region" description="Low complexity" evidence="1">
    <location>
        <begin position="55"/>
        <end position="66"/>
    </location>
</feature>
<feature type="region of interest" description="Disordered" evidence="1">
    <location>
        <begin position="54"/>
        <end position="82"/>
    </location>
</feature>
<feature type="chain" id="PRO_5036477459" evidence="2">
    <location>
        <begin position="19"/>
        <end position="82"/>
    </location>
</feature>
<evidence type="ECO:0000256" key="2">
    <source>
        <dbReference type="SAM" id="SignalP"/>
    </source>
</evidence>
<name>A0A8X6QWW7_NEPPI</name>